<organism evidence="2 3">
    <name type="scientific">Paraglomus brasilianum</name>
    <dbReference type="NCBI Taxonomy" id="144538"/>
    <lineage>
        <taxon>Eukaryota</taxon>
        <taxon>Fungi</taxon>
        <taxon>Fungi incertae sedis</taxon>
        <taxon>Mucoromycota</taxon>
        <taxon>Glomeromycotina</taxon>
        <taxon>Glomeromycetes</taxon>
        <taxon>Paraglomerales</taxon>
        <taxon>Paraglomeraceae</taxon>
        <taxon>Paraglomus</taxon>
    </lineage>
</organism>
<accession>A0A9N9CTX1</accession>
<comment type="caution">
    <text evidence="2">The sequence shown here is derived from an EMBL/GenBank/DDBJ whole genome shotgun (WGS) entry which is preliminary data.</text>
</comment>
<evidence type="ECO:0000313" key="3">
    <source>
        <dbReference type="Proteomes" id="UP000789739"/>
    </source>
</evidence>
<name>A0A9N9CTX1_9GLOM</name>
<sequence>MTDDDESVEVTSESSEEKDTDYQQTRFISTCQSAVKDPHGLIYTEAATYNNLAAAYDSVAEYDLAAKCNNDSLNDTLQDKRFYDKLVPPSNLSVIFIRTQDALQYDLVMTRKGCFCHQLLPYSGHVARNAAVITISSMDISRSRGTIIDERRLDSISWLDSFSLSPSST</sequence>
<evidence type="ECO:0000256" key="1">
    <source>
        <dbReference type="SAM" id="MobiDB-lite"/>
    </source>
</evidence>
<feature type="region of interest" description="Disordered" evidence="1">
    <location>
        <begin position="1"/>
        <end position="22"/>
    </location>
</feature>
<keyword evidence="3" id="KW-1185">Reference proteome</keyword>
<gene>
    <name evidence="2" type="ORF">PBRASI_LOCUS8221</name>
</gene>
<dbReference type="Proteomes" id="UP000789739">
    <property type="component" value="Unassembled WGS sequence"/>
</dbReference>
<protein>
    <submittedName>
        <fullName evidence="2">7849_t:CDS:1</fullName>
    </submittedName>
</protein>
<reference evidence="2" key="1">
    <citation type="submission" date="2021-06" db="EMBL/GenBank/DDBJ databases">
        <authorList>
            <person name="Kallberg Y."/>
            <person name="Tangrot J."/>
            <person name="Rosling A."/>
        </authorList>
    </citation>
    <scope>NUCLEOTIDE SEQUENCE</scope>
    <source>
        <strain evidence="2">BR232B</strain>
    </source>
</reference>
<feature type="compositionally biased region" description="Acidic residues" evidence="1">
    <location>
        <begin position="1"/>
        <end position="14"/>
    </location>
</feature>
<proteinExistence type="predicted"/>
<dbReference type="AlphaFoldDB" id="A0A9N9CTX1"/>
<evidence type="ECO:0000313" key="2">
    <source>
        <dbReference type="EMBL" id="CAG8611960.1"/>
    </source>
</evidence>
<dbReference type="EMBL" id="CAJVPI010001422">
    <property type="protein sequence ID" value="CAG8611960.1"/>
    <property type="molecule type" value="Genomic_DNA"/>
</dbReference>